<dbReference type="PROSITE" id="PS51257">
    <property type="entry name" value="PROKAR_LIPOPROTEIN"/>
    <property type="match status" value="1"/>
</dbReference>
<evidence type="ECO:0000256" key="6">
    <source>
        <dbReference type="SAM" id="SignalP"/>
    </source>
</evidence>
<dbReference type="InterPro" id="IPR008816">
    <property type="entry name" value="Gly_zipper_2TM_dom"/>
</dbReference>
<evidence type="ECO:0000256" key="1">
    <source>
        <dbReference type="ARBA" id="ARBA00004459"/>
    </source>
</evidence>
<keyword evidence="2 6" id="KW-0732">Signal</keyword>
<dbReference type="EMBL" id="PDNV01000003">
    <property type="protein sequence ID" value="PLC54795.1"/>
    <property type="molecule type" value="Genomic_DNA"/>
</dbReference>
<dbReference type="PANTHER" id="PTHR35603">
    <property type="match status" value="1"/>
</dbReference>
<protein>
    <recommendedName>
        <fullName evidence="7">Glycine zipper 2TM domain-containing protein</fullName>
    </recommendedName>
</protein>
<dbReference type="GO" id="GO:0009279">
    <property type="term" value="C:cell outer membrane"/>
    <property type="evidence" value="ECO:0007669"/>
    <property type="project" value="UniProtKB-SubCell"/>
</dbReference>
<proteinExistence type="predicted"/>
<evidence type="ECO:0000256" key="4">
    <source>
        <dbReference type="ARBA" id="ARBA00023139"/>
    </source>
</evidence>
<evidence type="ECO:0000313" key="9">
    <source>
        <dbReference type="Proteomes" id="UP000234328"/>
    </source>
</evidence>
<sequence length="166" mass="16678">MISTQLKPRGARRTRTLGIAMLVGSMAVLAGCANDTASSSVYNYGQAQREQIVRLGTVEAVRPITIQKDRSSGAGVLAGGALGGVAGSTVGGGTGNVLATIGGGILGAVAGNAVENQTGKTRGLEITVRLDNGETRVIAQADDVKIGVGQRVRLISGNGPTRVAPI</sequence>
<evidence type="ECO:0000259" key="7">
    <source>
        <dbReference type="Pfam" id="PF05433"/>
    </source>
</evidence>
<feature type="chain" id="PRO_5014943825" description="Glycine zipper 2TM domain-containing protein" evidence="6">
    <location>
        <begin position="31"/>
        <end position="166"/>
    </location>
</feature>
<comment type="caution">
    <text evidence="8">The sequence shown here is derived from an EMBL/GenBank/DDBJ whole genome shotgun (WGS) entry which is preliminary data.</text>
</comment>
<comment type="subcellular location">
    <subcellularLocation>
        <location evidence="1">Cell outer membrane</location>
        <topology evidence="1">Lipid-anchor</topology>
    </subcellularLocation>
</comment>
<gene>
    <name evidence="8" type="ORF">CR155_04820</name>
</gene>
<organism evidence="8 9">
    <name type="scientific">Pollutimonas nitritireducens</name>
    <dbReference type="NCBI Taxonomy" id="2045209"/>
    <lineage>
        <taxon>Bacteria</taxon>
        <taxon>Pseudomonadati</taxon>
        <taxon>Pseudomonadota</taxon>
        <taxon>Betaproteobacteria</taxon>
        <taxon>Burkholderiales</taxon>
        <taxon>Alcaligenaceae</taxon>
        <taxon>Pollutimonas</taxon>
    </lineage>
</organism>
<feature type="domain" description="Glycine zipper 2TM" evidence="7">
    <location>
        <begin position="75"/>
        <end position="115"/>
    </location>
</feature>
<dbReference type="AlphaFoldDB" id="A0A2N4UIJ4"/>
<accession>A0A2N4UIJ4</accession>
<keyword evidence="3" id="KW-0472">Membrane</keyword>
<evidence type="ECO:0000256" key="3">
    <source>
        <dbReference type="ARBA" id="ARBA00023136"/>
    </source>
</evidence>
<keyword evidence="4" id="KW-0564">Palmitate</keyword>
<evidence type="ECO:0000256" key="5">
    <source>
        <dbReference type="ARBA" id="ARBA00023288"/>
    </source>
</evidence>
<dbReference type="PANTHER" id="PTHR35603:SF1">
    <property type="entry name" value="OUTER MEMBRANE LIPOPROTEIN SLYB"/>
    <property type="match status" value="1"/>
</dbReference>
<feature type="signal peptide" evidence="6">
    <location>
        <begin position="1"/>
        <end position="30"/>
    </location>
</feature>
<dbReference type="Proteomes" id="UP000234328">
    <property type="component" value="Unassembled WGS sequence"/>
</dbReference>
<keyword evidence="9" id="KW-1185">Reference proteome</keyword>
<dbReference type="InterPro" id="IPR051407">
    <property type="entry name" value="Bact_OM_lipoprot/Surf_antigen"/>
</dbReference>
<dbReference type="Pfam" id="PF05433">
    <property type="entry name" value="Rick_17kDa_Anti"/>
    <property type="match status" value="1"/>
</dbReference>
<evidence type="ECO:0000256" key="2">
    <source>
        <dbReference type="ARBA" id="ARBA00022729"/>
    </source>
</evidence>
<name>A0A2N4UIJ4_9BURK</name>
<evidence type="ECO:0000313" key="8">
    <source>
        <dbReference type="EMBL" id="PLC54795.1"/>
    </source>
</evidence>
<dbReference type="OrthoDB" id="5298161at2"/>
<keyword evidence="5" id="KW-0449">Lipoprotein</keyword>
<reference evidence="8 9" key="1">
    <citation type="submission" date="2017-10" db="EMBL/GenBank/DDBJ databases">
        <title>Two draft genome sequences of Pusillimonas sp. strains isolated from a nitrate- and radionuclide-contaminated groundwater in Russia.</title>
        <authorList>
            <person name="Grouzdev D.S."/>
            <person name="Tourova T.P."/>
            <person name="Goeva M.A."/>
            <person name="Babich T.L."/>
            <person name="Sokolova D.S."/>
            <person name="Abdullin R."/>
            <person name="Poltaraus A.B."/>
            <person name="Toshchakov S.V."/>
            <person name="Nazina T.N."/>
        </authorList>
    </citation>
    <scope>NUCLEOTIDE SEQUENCE [LARGE SCALE GENOMIC DNA]</scope>
    <source>
        <strain evidence="8 9">JR1/69-2-13</strain>
    </source>
</reference>